<dbReference type="Gene3D" id="2.40.50.140">
    <property type="entry name" value="Nucleic acid-binding proteins"/>
    <property type="match status" value="1"/>
</dbReference>
<dbReference type="SUPFAM" id="SSF50249">
    <property type="entry name" value="Nucleic acid-binding proteins"/>
    <property type="match status" value="1"/>
</dbReference>
<protein>
    <submittedName>
        <fullName evidence="1">GroES chaperonin family</fullName>
    </submittedName>
</protein>
<keyword evidence="2" id="KW-1185">Reference proteome</keyword>
<dbReference type="InterPro" id="IPR012340">
    <property type="entry name" value="NA-bd_OB-fold"/>
</dbReference>
<dbReference type="AlphaFoldDB" id="A0ABD1TCR1"/>
<dbReference type="Pfam" id="PF00166">
    <property type="entry name" value="Cpn10"/>
    <property type="match status" value="1"/>
</dbReference>
<accession>A0ABD1TCR1</accession>
<reference evidence="2" key="1">
    <citation type="submission" date="2024-07" db="EMBL/GenBank/DDBJ databases">
        <title>Two chromosome-level genome assemblies of Korean endemic species Abeliophyllum distichum and Forsythia ovata (Oleaceae).</title>
        <authorList>
            <person name="Jang H."/>
        </authorList>
    </citation>
    <scope>NUCLEOTIDE SEQUENCE [LARGE SCALE GENOMIC DNA]</scope>
</reference>
<evidence type="ECO:0000313" key="1">
    <source>
        <dbReference type="EMBL" id="KAL2510335.1"/>
    </source>
</evidence>
<dbReference type="SUPFAM" id="SSF50129">
    <property type="entry name" value="GroES-like"/>
    <property type="match status" value="1"/>
</dbReference>
<evidence type="ECO:0000313" key="2">
    <source>
        <dbReference type="Proteomes" id="UP001604277"/>
    </source>
</evidence>
<dbReference type="InterPro" id="IPR020818">
    <property type="entry name" value="Chaperonin_GroES"/>
</dbReference>
<sequence length="164" mass="18329">MEIVNGDGLVVVLQETMGNVSDVENFNQQVDEIFIQVDQMETVNDGIISMQKSAGGVLLPKSAVKFERYLMGEVLCVGSEVGEVKAGKKVGFSESSAEIAHNSPTKYQRLWLIDHSNNKVHATLYDNNITTFQDILLPSKTYLIFNTVVKFTKEQYKAFFGEIQ</sequence>
<dbReference type="Proteomes" id="UP001604277">
    <property type="component" value="Unassembled WGS sequence"/>
</dbReference>
<gene>
    <name evidence="1" type="ORF">Fot_33982</name>
</gene>
<name>A0ABD1TCR1_9LAMI</name>
<proteinExistence type="predicted"/>
<dbReference type="InterPro" id="IPR011032">
    <property type="entry name" value="GroES-like_sf"/>
</dbReference>
<organism evidence="1 2">
    <name type="scientific">Forsythia ovata</name>
    <dbReference type="NCBI Taxonomy" id="205694"/>
    <lineage>
        <taxon>Eukaryota</taxon>
        <taxon>Viridiplantae</taxon>
        <taxon>Streptophyta</taxon>
        <taxon>Embryophyta</taxon>
        <taxon>Tracheophyta</taxon>
        <taxon>Spermatophyta</taxon>
        <taxon>Magnoliopsida</taxon>
        <taxon>eudicotyledons</taxon>
        <taxon>Gunneridae</taxon>
        <taxon>Pentapetalae</taxon>
        <taxon>asterids</taxon>
        <taxon>lamiids</taxon>
        <taxon>Lamiales</taxon>
        <taxon>Oleaceae</taxon>
        <taxon>Forsythieae</taxon>
        <taxon>Forsythia</taxon>
    </lineage>
</organism>
<dbReference type="EMBL" id="JBFOLJ010000009">
    <property type="protein sequence ID" value="KAL2510335.1"/>
    <property type="molecule type" value="Genomic_DNA"/>
</dbReference>
<comment type="caution">
    <text evidence="1">The sequence shown here is derived from an EMBL/GenBank/DDBJ whole genome shotgun (WGS) entry which is preliminary data.</text>
</comment>